<gene>
    <name evidence="1" type="ORF">FH972_021640</name>
</gene>
<keyword evidence="2" id="KW-1185">Reference proteome</keyword>
<dbReference type="EMBL" id="VIBQ01000009">
    <property type="protein sequence ID" value="KAB8337341.1"/>
    <property type="molecule type" value="Genomic_DNA"/>
</dbReference>
<evidence type="ECO:0000313" key="2">
    <source>
        <dbReference type="Proteomes" id="UP000327013"/>
    </source>
</evidence>
<proteinExistence type="predicted"/>
<comment type="caution">
    <text evidence="1">The sequence shown here is derived from an EMBL/GenBank/DDBJ whole genome shotgun (WGS) entry which is preliminary data.</text>
</comment>
<evidence type="ECO:0000313" key="1">
    <source>
        <dbReference type="EMBL" id="KAB8337341.1"/>
    </source>
</evidence>
<sequence length="144" mass="15565">MKRSNIASNLLSVKRKATGVGEITSPKRLRRAPSDLNIPQLSIEEDTEGYVSVGSLTSFKDSIVAAPGWAESFGIVFIRGGRTVPSSEVSTVEQLSVRDTVADTPEFLIGRREKNKAEITGICRVASRASKSPYVRGDAPCKHC</sequence>
<name>A0A5N6KPY1_9ROSI</name>
<organism evidence="1 2">
    <name type="scientific">Carpinus fangiana</name>
    <dbReference type="NCBI Taxonomy" id="176857"/>
    <lineage>
        <taxon>Eukaryota</taxon>
        <taxon>Viridiplantae</taxon>
        <taxon>Streptophyta</taxon>
        <taxon>Embryophyta</taxon>
        <taxon>Tracheophyta</taxon>
        <taxon>Spermatophyta</taxon>
        <taxon>Magnoliopsida</taxon>
        <taxon>eudicotyledons</taxon>
        <taxon>Gunneridae</taxon>
        <taxon>Pentapetalae</taxon>
        <taxon>rosids</taxon>
        <taxon>fabids</taxon>
        <taxon>Fagales</taxon>
        <taxon>Betulaceae</taxon>
        <taxon>Carpinus</taxon>
    </lineage>
</organism>
<dbReference type="Proteomes" id="UP000327013">
    <property type="component" value="Unassembled WGS sequence"/>
</dbReference>
<protein>
    <submittedName>
        <fullName evidence="1">Uncharacterized protein</fullName>
    </submittedName>
</protein>
<accession>A0A5N6KPY1</accession>
<reference evidence="1 2" key="1">
    <citation type="submission" date="2019-06" db="EMBL/GenBank/DDBJ databases">
        <title>A chromosomal-level reference genome of Carpinus fangiana (Coryloideae, Betulaceae).</title>
        <authorList>
            <person name="Yang X."/>
            <person name="Wang Z."/>
            <person name="Zhang L."/>
            <person name="Hao G."/>
            <person name="Liu J."/>
            <person name="Yang Y."/>
        </authorList>
    </citation>
    <scope>NUCLEOTIDE SEQUENCE [LARGE SCALE GENOMIC DNA]</scope>
    <source>
        <strain evidence="1">Cfa_2016G</strain>
        <tissue evidence="1">Leaf</tissue>
    </source>
</reference>
<dbReference type="AlphaFoldDB" id="A0A5N6KPY1"/>